<dbReference type="AlphaFoldDB" id="A0AAX4I550"/>
<dbReference type="InterPro" id="IPR053137">
    <property type="entry name" value="NLR-like"/>
</dbReference>
<name>A0AAX4I550_9PEZI</name>
<dbReference type="KEGG" id="cdet:87939985"/>
<proteinExistence type="predicted"/>
<dbReference type="InterPro" id="IPR035994">
    <property type="entry name" value="Nucleoside_phosphorylase_sf"/>
</dbReference>
<gene>
    <name evidence="1" type="ORF">CDEST_03482</name>
</gene>
<dbReference type="SUPFAM" id="SSF53167">
    <property type="entry name" value="Purine and uridine phosphorylases"/>
    <property type="match status" value="1"/>
</dbReference>
<dbReference type="Gene3D" id="3.40.50.1580">
    <property type="entry name" value="Nucleoside phosphorylase domain"/>
    <property type="match status" value="1"/>
</dbReference>
<dbReference type="GO" id="GO:0009116">
    <property type="term" value="P:nucleoside metabolic process"/>
    <property type="evidence" value="ECO:0007669"/>
    <property type="project" value="InterPro"/>
</dbReference>
<protein>
    <submittedName>
        <fullName evidence="1">Nucleoside phosphorylase superfamily</fullName>
    </submittedName>
</protein>
<accession>A0AAX4I550</accession>
<dbReference type="PANTHER" id="PTHR46082">
    <property type="entry name" value="ATP/GTP-BINDING PROTEIN-RELATED"/>
    <property type="match status" value="1"/>
</dbReference>
<sequence>MTDSEGHIAIPSKRTKLSGTGDRIVNSTNKTRNKLARNAYTVGWICALSIEMAAAEAMLDDVHEDLCTNAHDGNGYLLGSMGIHNVAIACLPSGQYGTINATIVGIGGGVPGRFDVRLGDVVVSHPTKTSPGVVQYDFGKTEQNGGFTRQGVLNKPPQELLTAIAKLRSHHGITATVRFKEQTPSKAACTYLGVEQDRLFEADYEHLGDTCINCDPSRLVKRLARLNDSPMVHYGTIASGD</sequence>
<dbReference type="GO" id="GO:0003824">
    <property type="term" value="F:catalytic activity"/>
    <property type="evidence" value="ECO:0007669"/>
    <property type="project" value="InterPro"/>
</dbReference>
<evidence type="ECO:0000313" key="1">
    <source>
        <dbReference type="EMBL" id="WQF78468.1"/>
    </source>
</evidence>
<evidence type="ECO:0000313" key="2">
    <source>
        <dbReference type="Proteomes" id="UP001322277"/>
    </source>
</evidence>
<dbReference type="RefSeq" id="XP_062775692.1">
    <property type="nucleotide sequence ID" value="XM_062919641.1"/>
</dbReference>
<dbReference type="Proteomes" id="UP001322277">
    <property type="component" value="Chromosome 2"/>
</dbReference>
<reference evidence="2" key="1">
    <citation type="journal article" date="2023" name="bioRxiv">
        <title>Complete genome of the Medicago anthracnose fungus, Colletotrichum destructivum, reveals a mini-chromosome-like region within a core chromosome.</title>
        <authorList>
            <person name="Lapalu N."/>
            <person name="Simon A."/>
            <person name="Lu A."/>
            <person name="Plaumann P.-L."/>
            <person name="Amselem J."/>
            <person name="Pigne S."/>
            <person name="Auger A."/>
            <person name="Koch C."/>
            <person name="Dallery J.-F."/>
            <person name="O'Connell R.J."/>
        </authorList>
    </citation>
    <scope>NUCLEOTIDE SEQUENCE [LARGE SCALE GENOMIC DNA]</scope>
    <source>
        <strain evidence="2">CBS 520.97</strain>
    </source>
</reference>
<organism evidence="1 2">
    <name type="scientific">Colletotrichum destructivum</name>
    <dbReference type="NCBI Taxonomy" id="34406"/>
    <lineage>
        <taxon>Eukaryota</taxon>
        <taxon>Fungi</taxon>
        <taxon>Dikarya</taxon>
        <taxon>Ascomycota</taxon>
        <taxon>Pezizomycotina</taxon>
        <taxon>Sordariomycetes</taxon>
        <taxon>Hypocreomycetidae</taxon>
        <taxon>Glomerellales</taxon>
        <taxon>Glomerellaceae</taxon>
        <taxon>Colletotrichum</taxon>
        <taxon>Colletotrichum destructivum species complex</taxon>
    </lineage>
</organism>
<dbReference type="EMBL" id="CP137306">
    <property type="protein sequence ID" value="WQF78468.1"/>
    <property type="molecule type" value="Genomic_DNA"/>
</dbReference>
<dbReference type="GeneID" id="87939985"/>
<dbReference type="PANTHER" id="PTHR46082:SF11">
    <property type="entry name" value="AAA+ ATPASE DOMAIN-CONTAINING PROTEIN-RELATED"/>
    <property type="match status" value="1"/>
</dbReference>
<keyword evidence="2" id="KW-1185">Reference proteome</keyword>